<proteinExistence type="predicted"/>
<evidence type="ECO:0000313" key="8">
    <source>
        <dbReference type="EMBL" id="KAK8064533.1"/>
    </source>
</evidence>
<dbReference type="GeneID" id="92091643"/>
<feature type="compositionally biased region" description="Polar residues" evidence="6">
    <location>
        <begin position="412"/>
        <end position="427"/>
    </location>
</feature>
<dbReference type="CDD" id="cd12148">
    <property type="entry name" value="fungal_TF_MHR"/>
    <property type="match status" value="1"/>
</dbReference>
<dbReference type="SUPFAM" id="SSF57701">
    <property type="entry name" value="Zn2/Cys6 DNA-binding domain"/>
    <property type="match status" value="1"/>
</dbReference>
<feature type="compositionally biased region" description="Polar residues" evidence="6">
    <location>
        <begin position="126"/>
        <end position="144"/>
    </location>
</feature>
<comment type="caution">
    <text evidence="8">The sequence shown here is derived from an EMBL/GenBank/DDBJ whole genome shotgun (WGS) entry which is preliminary data.</text>
</comment>
<dbReference type="PROSITE" id="PS50048">
    <property type="entry name" value="ZN2_CY6_FUNGAL_2"/>
    <property type="match status" value="1"/>
</dbReference>
<comment type="subcellular location">
    <subcellularLocation>
        <location evidence="1">Nucleus</location>
    </subcellularLocation>
</comment>
<keyword evidence="5" id="KW-0539">Nucleus</keyword>
<name>A0ABR1V3D5_9PEZI</name>
<evidence type="ECO:0000256" key="4">
    <source>
        <dbReference type="ARBA" id="ARBA00023163"/>
    </source>
</evidence>
<keyword evidence="3" id="KW-0805">Transcription regulation</keyword>
<feature type="domain" description="Zn(2)-C6 fungal-type" evidence="7">
    <location>
        <begin position="35"/>
        <end position="65"/>
    </location>
</feature>
<evidence type="ECO:0000256" key="1">
    <source>
        <dbReference type="ARBA" id="ARBA00004123"/>
    </source>
</evidence>
<feature type="compositionally biased region" description="Basic and acidic residues" evidence="6">
    <location>
        <begin position="159"/>
        <end position="172"/>
    </location>
</feature>
<evidence type="ECO:0000256" key="5">
    <source>
        <dbReference type="ARBA" id="ARBA00023242"/>
    </source>
</evidence>
<gene>
    <name evidence="8" type="ORF">PG994_007171</name>
</gene>
<evidence type="ECO:0000256" key="6">
    <source>
        <dbReference type="SAM" id="MobiDB-lite"/>
    </source>
</evidence>
<dbReference type="PROSITE" id="PS00463">
    <property type="entry name" value="ZN2_CY6_FUNGAL_1"/>
    <property type="match status" value="1"/>
</dbReference>
<evidence type="ECO:0000256" key="2">
    <source>
        <dbReference type="ARBA" id="ARBA00022723"/>
    </source>
</evidence>
<evidence type="ECO:0000313" key="9">
    <source>
        <dbReference type="Proteomes" id="UP001480595"/>
    </source>
</evidence>
<dbReference type="RefSeq" id="XP_066715522.1">
    <property type="nucleotide sequence ID" value="XM_066858580.1"/>
</dbReference>
<dbReference type="Proteomes" id="UP001480595">
    <property type="component" value="Unassembled WGS sequence"/>
</dbReference>
<reference evidence="8 9" key="1">
    <citation type="submission" date="2023-01" db="EMBL/GenBank/DDBJ databases">
        <title>Analysis of 21 Apiospora genomes using comparative genomics revels a genus with tremendous synthesis potential of carbohydrate active enzymes and secondary metabolites.</title>
        <authorList>
            <person name="Sorensen T."/>
        </authorList>
    </citation>
    <scope>NUCLEOTIDE SEQUENCE [LARGE SCALE GENOMIC DNA]</scope>
    <source>
        <strain evidence="8 9">CBS 135458</strain>
    </source>
</reference>
<keyword evidence="9" id="KW-1185">Reference proteome</keyword>
<dbReference type="InterPro" id="IPR001138">
    <property type="entry name" value="Zn2Cys6_DnaBD"/>
</dbReference>
<keyword evidence="4" id="KW-0804">Transcription</keyword>
<dbReference type="PANTHER" id="PTHR47338:SF7">
    <property type="entry name" value="ZN(II)2CYS6 TRANSCRIPTION FACTOR (EUROFUNG)"/>
    <property type="match status" value="1"/>
</dbReference>
<protein>
    <recommendedName>
        <fullName evidence="7">Zn(2)-C6 fungal-type domain-containing protein</fullName>
    </recommendedName>
</protein>
<organism evidence="8 9">
    <name type="scientific">Apiospora phragmitis</name>
    <dbReference type="NCBI Taxonomy" id="2905665"/>
    <lineage>
        <taxon>Eukaryota</taxon>
        <taxon>Fungi</taxon>
        <taxon>Dikarya</taxon>
        <taxon>Ascomycota</taxon>
        <taxon>Pezizomycotina</taxon>
        <taxon>Sordariomycetes</taxon>
        <taxon>Xylariomycetidae</taxon>
        <taxon>Amphisphaeriales</taxon>
        <taxon>Apiosporaceae</taxon>
        <taxon>Apiospora</taxon>
    </lineage>
</organism>
<dbReference type="Pfam" id="PF00172">
    <property type="entry name" value="Zn_clus"/>
    <property type="match status" value="1"/>
</dbReference>
<accession>A0ABR1V3D5</accession>
<dbReference type="Gene3D" id="4.10.240.10">
    <property type="entry name" value="Zn(2)-C6 fungal-type DNA-binding domain"/>
    <property type="match status" value="1"/>
</dbReference>
<dbReference type="InterPro" id="IPR036864">
    <property type="entry name" value="Zn2-C6_fun-type_DNA-bd_sf"/>
</dbReference>
<evidence type="ECO:0000259" key="7">
    <source>
        <dbReference type="PROSITE" id="PS50048"/>
    </source>
</evidence>
<dbReference type="EMBL" id="JAQQWL010000007">
    <property type="protein sequence ID" value="KAK8064533.1"/>
    <property type="molecule type" value="Genomic_DNA"/>
</dbReference>
<dbReference type="PANTHER" id="PTHR47338">
    <property type="entry name" value="ZN(II)2CYS6 TRANSCRIPTION FACTOR (EUROFUNG)-RELATED"/>
    <property type="match status" value="1"/>
</dbReference>
<dbReference type="InterPro" id="IPR050815">
    <property type="entry name" value="TF_fung"/>
</dbReference>
<feature type="region of interest" description="Disordered" evidence="6">
    <location>
        <begin position="121"/>
        <end position="172"/>
    </location>
</feature>
<keyword evidence="2" id="KW-0479">Metal-binding</keyword>
<dbReference type="CDD" id="cd00067">
    <property type="entry name" value="GAL4"/>
    <property type="match status" value="1"/>
</dbReference>
<feature type="region of interest" description="Disordered" evidence="6">
    <location>
        <begin position="383"/>
        <end position="427"/>
    </location>
</feature>
<dbReference type="SMART" id="SM00066">
    <property type="entry name" value="GAL4"/>
    <property type="match status" value="2"/>
</dbReference>
<evidence type="ECO:0000256" key="3">
    <source>
        <dbReference type="ARBA" id="ARBA00023015"/>
    </source>
</evidence>
<sequence>METNLLLRPLRPVGTNGPVTPPTVSIANLSTKRQTCLQCRIRKVQCDGQPTTCGNCQRLEFDCSFRQTTVGSASMLSSTRHGATAGLQLPGRRRRTQACVHCHTRKMKGLVCTYPASSASKRRQQMTDATSSESPDSSRHSWASLSPAAAAAATAQQDRGTEGAAHRGGKDVLDPTITSASFPLTAAAPDPITLNKLHLSPLPSYAFLHKPTVQQRCQDATLDAPLKLALCAITALLLQRPAHCHDLWAQQAEHQLLHGPAALFRRPSVARLQALLLLMRYRTESGDFAAAFMLASLAARGTRRARAAAQGSPERTGPAGAAADVEAKLSVQSLLLQSDFVDDSDEIALSNPGSPFDQITTTTTSAAAAIQSANTFEVPIVTTTSVPNPPPPQQPPSGFGADPTDFLAIKNDGNSFDSGLSQGSGSDITDDDFVFNPWMGFPEGGNLYIGMGMSWNIDQEDY</sequence>